<keyword evidence="1" id="KW-0812">Transmembrane</keyword>
<feature type="transmembrane region" description="Helical" evidence="1">
    <location>
        <begin position="448"/>
        <end position="468"/>
    </location>
</feature>
<feature type="transmembrane region" description="Helical" evidence="1">
    <location>
        <begin position="379"/>
        <end position="397"/>
    </location>
</feature>
<accession>A0A1G5EU67</accession>
<feature type="transmembrane region" description="Helical" evidence="1">
    <location>
        <begin position="58"/>
        <end position="77"/>
    </location>
</feature>
<gene>
    <name evidence="2" type="ORF">SAMN02910451_02086</name>
</gene>
<evidence type="ECO:0008006" key="4">
    <source>
        <dbReference type="Google" id="ProtNLM"/>
    </source>
</evidence>
<proteinExistence type="predicted"/>
<name>A0A1G5EU67_9FIRM</name>
<dbReference type="RefSeq" id="WP_074462650.1">
    <property type="nucleotide sequence ID" value="NZ_FMUR01000012.1"/>
</dbReference>
<feature type="transmembrane region" description="Helical" evidence="1">
    <location>
        <begin position="266"/>
        <end position="295"/>
    </location>
</feature>
<feature type="transmembrane region" description="Helical" evidence="1">
    <location>
        <begin position="178"/>
        <end position="197"/>
    </location>
</feature>
<feature type="transmembrane region" description="Helical" evidence="1">
    <location>
        <begin position="409"/>
        <end position="428"/>
    </location>
</feature>
<feature type="transmembrane region" description="Helical" evidence="1">
    <location>
        <begin position="98"/>
        <end position="120"/>
    </location>
</feature>
<keyword evidence="1" id="KW-1133">Transmembrane helix</keyword>
<dbReference type="OrthoDB" id="1993544at2"/>
<feature type="transmembrane region" description="Helical" evidence="1">
    <location>
        <begin position="6"/>
        <end position="25"/>
    </location>
</feature>
<evidence type="ECO:0000313" key="2">
    <source>
        <dbReference type="EMBL" id="SCY30513.1"/>
    </source>
</evidence>
<protein>
    <recommendedName>
        <fullName evidence="4">Glycosyltransferase RgtA/B/C/D-like domain-containing protein</fullName>
    </recommendedName>
</protein>
<feature type="transmembrane region" description="Helical" evidence="1">
    <location>
        <begin position="32"/>
        <end position="52"/>
    </location>
</feature>
<organism evidence="2 3">
    <name type="scientific">Butyrivibrio hungatei</name>
    <dbReference type="NCBI Taxonomy" id="185008"/>
    <lineage>
        <taxon>Bacteria</taxon>
        <taxon>Bacillati</taxon>
        <taxon>Bacillota</taxon>
        <taxon>Clostridia</taxon>
        <taxon>Lachnospirales</taxon>
        <taxon>Lachnospiraceae</taxon>
        <taxon>Butyrivibrio</taxon>
    </lineage>
</organism>
<evidence type="ECO:0000313" key="3">
    <source>
        <dbReference type="Proteomes" id="UP000183047"/>
    </source>
</evidence>
<dbReference type="AlphaFoldDB" id="A0A1G5EU67"/>
<feature type="transmembrane region" description="Helical" evidence="1">
    <location>
        <begin position="209"/>
        <end position="232"/>
    </location>
</feature>
<dbReference type="Proteomes" id="UP000183047">
    <property type="component" value="Unassembled WGS sequence"/>
</dbReference>
<keyword evidence="1" id="KW-0472">Membrane</keyword>
<reference evidence="3" key="1">
    <citation type="submission" date="2016-10" db="EMBL/GenBank/DDBJ databases">
        <authorList>
            <person name="Varghese N."/>
            <person name="Submissions S."/>
        </authorList>
    </citation>
    <scope>NUCLEOTIDE SEQUENCE [LARGE SCALE GENOMIC DNA]</scope>
    <source>
        <strain evidence="3">XBD2006</strain>
    </source>
</reference>
<dbReference type="EMBL" id="FMUR01000012">
    <property type="protein sequence ID" value="SCY30513.1"/>
    <property type="molecule type" value="Genomic_DNA"/>
</dbReference>
<feature type="transmembrane region" description="Helical" evidence="1">
    <location>
        <begin position="238"/>
        <end position="254"/>
    </location>
</feature>
<feature type="transmembrane region" description="Helical" evidence="1">
    <location>
        <begin position="307"/>
        <end position="327"/>
    </location>
</feature>
<feature type="transmembrane region" description="Helical" evidence="1">
    <location>
        <begin position="480"/>
        <end position="501"/>
    </location>
</feature>
<feature type="transmembrane region" description="Helical" evidence="1">
    <location>
        <begin position="347"/>
        <end position="367"/>
    </location>
</feature>
<evidence type="ECO:0000256" key="1">
    <source>
        <dbReference type="SAM" id="Phobius"/>
    </source>
</evidence>
<sequence>MWTVNLIGFILCAAAVILMAANFSYRYKENMASTLPVAYAALGLTMYVLAIIGTLRGVFVEASLYIVLSVISFFMDKKKNAESKRLEALGKSILSPEVIGLIVTSVIMGFLTSGLAFSWWDDINFWSQDAKQIFYLNGFAGKYGNVSPEFGDYPPAGSLYKCMFLFTGLGKYRENLQFLGYFVTNTIFMMPLFGVVKKAADKFSGAKKNVLTVFCFAAMVLFPGIFNGIIYYGTPADVTMAIVYGALLLTLWSGRRGKENTGNEDFYYIKIFLYASVLLLTKSVGAEWAAFAFIFGIVFGQKNMRKYIVSAASSFMVYGSWLCFCFINRRVAKLTGAGIRFATSGDYVVPANTMDKAGFFMKGFWLLPMHGDSNPTIDVSAGAMLIVMILFIVYLCHINVTGKKDTAKLAIFVVATALVAYGIIFLAHISIFQTEDQYLDAYAMSLSIARYGCPFMLGGVYLLAGVLYNESGVLKNTKALAAAFLVFVFLTADYKGFLFYINGYRDVAEKNRAYIEDMIGENGKKLVDTVSSVDELPGKRVLVMRDGHLSYWVHNAYINKAASPVALVYDVFMTESDDPSSIVSKLLASHASYLYIEDNDEISKDLFLPLLKEGSKFESCRIYKIENSGRGVTLE</sequence>
<keyword evidence="3" id="KW-1185">Reference proteome</keyword>